<dbReference type="Proteomes" id="UP001345963">
    <property type="component" value="Unassembled WGS sequence"/>
</dbReference>
<accession>A0ABU7AHN3</accession>
<feature type="non-terminal residue" evidence="1">
    <location>
        <position position="69"/>
    </location>
</feature>
<protein>
    <submittedName>
        <fullName evidence="1">Uncharacterized protein</fullName>
    </submittedName>
</protein>
<comment type="caution">
    <text evidence="1">The sequence shown here is derived from an EMBL/GenBank/DDBJ whole genome shotgun (WGS) entry which is preliminary data.</text>
</comment>
<gene>
    <name evidence="1" type="ORF">ATANTOWER_027990</name>
</gene>
<evidence type="ECO:0000313" key="2">
    <source>
        <dbReference type="Proteomes" id="UP001345963"/>
    </source>
</evidence>
<organism evidence="1 2">
    <name type="scientific">Ataeniobius toweri</name>
    <dbReference type="NCBI Taxonomy" id="208326"/>
    <lineage>
        <taxon>Eukaryota</taxon>
        <taxon>Metazoa</taxon>
        <taxon>Chordata</taxon>
        <taxon>Craniata</taxon>
        <taxon>Vertebrata</taxon>
        <taxon>Euteleostomi</taxon>
        <taxon>Actinopterygii</taxon>
        <taxon>Neopterygii</taxon>
        <taxon>Teleostei</taxon>
        <taxon>Neoteleostei</taxon>
        <taxon>Acanthomorphata</taxon>
        <taxon>Ovalentaria</taxon>
        <taxon>Atherinomorphae</taxon>
        <taxon>Cyprinodontiformes</taxon>
        <taxon>Goodeidae</taxon>
        <taxon>Ataeniobius</taxon>
    </lineage>
</organism>
<proteinExistence type="predicted"/>
<feature type="non-terminal residue" evidence="1">
    <location>
        <position position="1"/>
    </location>
</feature>
<dbReference type="EMBL" id="JAHUTI010016775">
    <property type="protein sequence ID" value="MED6237567.1"/>
    <property type="molecule type" value="Genomic_DNA"/>
</dbReference>
<keyword evidence="2" id="KW-1185">Reference proteome</keyword>
<name>A0ABU7AHN3_9TELE</name>
<sequence>TVSSGGRKNCLRQCELLHQQASGMAPDVERIIQSIGLGHQDTVQLLLDSYNTQYAECFFFNTDAQEKKK</sequence>
<evidence type="ECO:0000313" key="1">
    <source>
        <dbReference type="EMBL" id="MED6237567.1"/>
    </source>
</evidence>
<reference evidence="1 2" key="1">
    <citation type="submission" date="2021-07" db="EMBL/GenBank/DDBJ databases">
        <authorList>
            <person name="Palmer J.M."/>
        </authorList>
    </citation>
    <scope>NUCLEOTIDE SEQUENCE [LARGE SCALE GENOMIC DNA]</scope>
    <source>
        <strain evidence="1 2">AT_MEX2019</strain>
        <tissue evidence="1">Muscle</tissue>
    </source>
</reference>